<dbReference type="EMBL" id="PFED01000135">
    <property type="protein sequence ID" value="PJE62728.1"/>
    <property type="molecule type" value="Genomic_DNA"/>
</dbReference>
<comment type="similarity">
    <text evidence="1 3">Belongs to the triosephosphate isomerase family.</text>
</comment>
<evidence type="ECO:0000256" key="1">
    <source>
        <dbReference type="ARBA" id="ARBA00007422"/>
    </source>
</evidence>
<comment type="pathway">
    <text evidence="3">Carbohydrate biosynthesis; gluconeogenesis.</text>
</comment>
<dbReference type="AlphaFoldDB" id="A0A2M8KS22"/>
<dbReference type="Proteomes" id="UP000229554">
    <property type="component" value="Unassembled WGS sequence"/>
</dbReference>
<accession>A0A2M8KS22</accession>
<keyword evidence="2 3" id="KW-0413">Isomerase</keyword>
<gene>
    <name evidence="4" type="ORF">COU88_03440</name>
</gene>
<dbReference type="InterPro" id="IPR013785">
    <property type="entry name" value="Aldolase_TIM"/>
</dbReference>
<dbReference type="GO" id="GO:0046166">
    <property type="term" value="P:glyceraldehyde-3-phosphate biosynthetic process"/>
    <property type="evidence" value="ECO:0007669"/>
    <property type="project" value="TreeGrafter"/>
</dbReference>
<proteinExistence type="inferred from homology"/>
<dbReference type="SUPFAM" id="SSF51351">
    <property type="entry name" value="Triosephosphate isomerase (TIM)"/>
    <property type="match status" value="1"/>
</dbReference>
<keyword evidence="3" id="KW-0324">Glycolysis</keyword>
<keyword evidence="3" id="KW-0312">Gluconeogenesis</keyword>
<evidence type="ECO:0000256" key="2">
    <source>
        <dbReference type="ARBA" id="ARBA00023235"/>
    </source>
</evidence>
<dbReference type="Pfam" id="PF00121">
    <property type="entry name" value="TIM"/>
    <property type="match status" value="2"/>
</dbReference>
<comment type="caution">
    <text evidence="4">The sequence shown here is derived from an EMBL/GenBank/DDBJ whole genome shotgun (WGS) entry which is preliminary data.</text>
</comment>
<dbReference type="CDD" id="cd00311">
    <property type="entry name" value="TIM"/>
    <property type="match status" value="1"/>
</dbReference>
<dbReference type="PROSITE" id="PS51440">
    <property type="entry name" value="TIM_2"/>
    <property type="match status" value="1"/>
</dbReference>
<dbReference type="InterPro" id="IPR000652">
    <property type="entry name" value="Triosephosphate_isomerase"/>
</dbReference>
<dbReference type="GO" id="GO:0006094">
    <property type="term" value="P:gluconeogenesis"/>
    <property type="evidence" value="ECO:0007669"/>
    <property type="project" value="UniProtKB-UniPathway"/>
</dbReference>
<keyword evidence="3" id="KW-0963">Cytoplasm</keyword>
<organism evidence="4 5">
    <name type="scientific">Candidatus Roizmanbacteria bacterium CG10_big_fil_rev_8_21_14_0_10_39_6</name>
    <dbReference type="NCBI Taxonomy" id="1974853"/>
    <lineage>
        <taxon>Bacteria</taxon>
        <taxon>Candidatus Roizmaniibacteriota</taxon>
    </lineage>
</organism>
<dbReference type="Gene3D" id="3.20.20.70">
    <property type="entry name" value="Aldolase class I"/>
    <property type="match status" value="2"/>
</dbReference>
<evidence type="ECO:0000256" key="3">
    <source>
        <dbReference type="RuleBase" id="RU363013"/>
    </source>
</evidence>
<reference evidence="5" key="1">
    <citation type="submission" date="2017-09" db="EMBL/GenBank/DDBJ databases">
        <title>Depth-based differentiation of microbial function through sediment-hosted aquifers and enrichment of novel symbionts in the deep terrestrial subsurface.</title>
        <authorList>
            <person name="Probst A.J."/>
            <person name="Ladd B."/>
            <person name="Jarett J.K."/>
            <person name="Geller-Mcgrath D.E."/>
            <person name="Sieber C.M.K."/>
            <person name="Emerson J.B."/>
            <person name="Anantharaman K."/>
            <person name="Thomas B.C."/>
            <person name="Malmstrom R."/>
            <person name="Stieglmeier M."/>
            <person name="Klingl A."/>
            <person name="Woyke T."/>
            <person name="Ryan C.M."/>
            <person name="Banfield J.F."/>
        </authorList>
    </citation>
    <scope>NUCLEOTIDE SEQUENCE [LARGE SCALE GENOMIC DNA]</scope>
</reference>
<dbReference type="UniPathway" id="UPA00138"/>
<comment type="subunit">
    <text evidence="3">Homodimer.</text>
</comment>
<dbReference type="GO" id="GO:0004807">
    <property type="term" value="F:triose-phosphate isomerase activity"/>
    <property type="evidence" value="ECO:0007669"/>
    <property type="project" value="UniProtKB-EC"/>
</dbReference>
<protein>
    <recommendedName>
        <fullName evidence="3">Triosephosphate isomerase</fullName>
        <ecNumber evidence="3">5.3.1.1</ecNumber>
    </recommendedName>
</protein>
<evidence type="ECO:0000313" key="4">
    <source>
        <dbReference type="EMBL" id="PJE62728.1"/>
    </source>
</evidence>
<comment type="pathway">
    <text evidence="3">Carbohydrate degradation; glycolysis; D-glyceraldehyde 3-phosphate from glycerone phosphate: step 1/1.</text>
</comment>
<comment type="catalytic activity">
    <reaction evidence="3">
        <text>D-glyceraldehyde 3-phosphate = dihydroxyacetone phosphate</text>
        <dbReference type="Rhea" id="RHEA:18585"/>
        <dbReference type="ChEBI" id="CHEBI:57642"/>
        <dbReference type="ChEBI" id="CHEBI:59776"/>
        <dbReference type="EC" id="5.3.1.1"/>
    </reaction>
</comment>
<dbReference type="PANTHER" id="PTHR21139">
    <property type="entry name" value="TRIOSEPHOSPHATE ISOMERASE"/>
    <property type="match status" value="1"/>
</dbReference>
<comment type="subcellular location">
    <subcellularLocation>
        <location evidence="3">Cytoplasm</location>
    </subcellularLocation>
</comment>
<dbReference type="InterPro" id="IPR035990">
    <property type="entry name" value="TIM_sf"/>
</dbReference>
<dbReference type="GO" id="GO:0005829">
    <property type="term" value="C:cytosol"/>
    <property type="evidence" value="ECO:0007669"/>
    <property type="project" value="TreeGrafter"/>
</dbReference>
<dbReference type="EC" id="5.3.1.1" evidence="3"/>
<name>A0A2M8KS22_9BACT</name>
<sequence length="219" mass="24318">MGATVIANLKAYLSDAQLRVWIHEFVEGMRDYKESDTSIILCPPVTHLLLFREQLDENDLSFISLGAQDISVHEQGAYTGEITGAMIQEAADYVLLGHSERRKFFGETQEAVQKKIDIAQHYGLLPIVLMEKPEKYEGTIFAVGYEPSNAIGSGQPEPPLDAYTKMKTMIKHYPETLTIYGGSVDEENSKAYLTHFNGVLVGTASEDPQEFLAVIKASL</sequence>
<dbReference type="GO" id="GO:0006096">
    <property type="term" value="P:glycolytic process"/>
    <property type="evidence" value="ECO:0007669"/>
    <property type="project" value="UniProtKB-UniPathway"/>
</dbReference>
<dbReference type="UniPathway" id="UPA00109">
    <property type="reaction ID" value="UER00189"/>
</dbReference>
<dbReference type="GO" id="GO:0019563">
    <property type="term" value="P:glycerol catabolic process"/>
    <property type="evidence" value="ECO:0007669"/>
    <property type="project" value="TreeGrafter"/>
</dbReference>
<dbReference type="PANTHER" id="PTHR21139:SF42">
    <property type="entry name" value="TRIOSEPHOSPHATE ISOMERASE"/>
    <property type="match status" value="1"/>
</dbReference>
<evidence type="ECO:0000313" key="5">
    <source>
        <dbReference type="Proteomes" id="UP000229554"/>
    </source>
</evidence>